<feature type="compositionally biased region" description="Basic residues" evidence="4">
    <location>
        <begin position="73"/>
        <end position="82"/>
    </location>
</feature>
<feature type="compositionally biased region" description="Acidic residues" evidence="4">
    <location>
        <begin position="178"/>
        <end position="190"/>
    </location>
</feature>
<name>A0ABQ9DWH6_TEGGR</name>
<proteinExistence type="predicted"/>
<comment type="caution">
    <text evidence="5">The sequence shown here is derived from an EMBL/GenBank/DDBJ whole genome shotgun (WGS) entry which is preliminary data.</text>
</comment>
<protein>
    <submittedName>
        <fullName evidence="5">Uncharacterized protein</fullName>
    </submittedName>
</protein>
<dbReference type="Gene3D" id="2.130.10.10">
    <property type="entry name" value="YVTN repeat-like/Quinoprotein amine dehydrogenase"/>
    <property type="match status" value="1"/>
</dbReference>
<keyword evidence="6" id="KW-1185">Reference proteome</keyword>
<evidence type="ECO:0000313" key="6">
    <source>
        <dbReference type="Proteomes" id="UP001217089"/>
    </source>
</evidence>
<dbReference type="Pfam" id="PF00400">
    <property type="entry name" value="WD40"/>
    <property type="match status" value="2"/>
</dbReference>
<dbReference type="InterPro" id="IPR004509">
    <property type="entry name" value="Competence_ComEA_HhH"/>
</dbReference>
<evidence type="ECO:0000256" key="4">
    <source>
        <dbReference type="SAM" id="MobiDB-lite"/>
    </source>
</evidence>
<reference evidence="5 6" key="1">
    <citation type="submission" date="2022-12" db="EMBL/GenBank/DDBJ databases">
        <title>Chromosome-level genome of Tegillarca granosa.</title>
        <authorList>
            <person name="Kim J."/>
        </authorList>
    </citation>
    <scope>NUCLEOTIDE SEQUENCE [LARGE SCALE GENOMIC DNA]</scope>
    <source>
        <strain evidence="5">Teg-2019</strain>
        <tissue evidence="5">Adductor muscle</tissue>
    </source>
</reference>
<dbReference type="PANTHER" id="PTHR19849:SF1">
    <property type="entry name" value="F-BOX_WD REPEAT-CONTAINING PROTEIN 7"/>
    <property type="match status" value="1"/>
</dbReference>
<evidence type="ECO:0000256" key="3">
    <source>
        <dbReference type="PROSITE-ProRule" id="PRU00221"/>
    </source>
</evidence>
<dbReference type="PANTHER" id="PTHR19849">
    <property type="entry name" value="PHOSPHOLIPASE A-2-ACTIVATING PROTEIN"/>
    <property type="match status" value="1"/>
</dbReference>
<dbReference type="InterPro" id="IPR036322">
    <property type="entry name" value="WD40_repeat_dom_sf"/>
</dbReference>
<feature type="repeat" description="WD" evidence="3">
    <location>
        <begin position="357"/>
        <end position="396"/>
    </location>
</feature>
<feature type="compositionally biased region" description="Basic and acidic residues" evidence="4">
    <location>
        <begin position="199"/>
        <end position="212"/>
    </location>
</feature>
<keyword evidence="2" id="KW-0677">Repeat</keyword>
<dbReference type="Pfam" id="PF12836">
    <property type="entry name" value="HHH_3"/>
    <property type="match status" value="1"/>
</dbReference>
<dbReference type="EMBL" id="JARBDR010000923">
    <property type="protein sequence ID" value="KAJ8297619.1"/>
    <property type="molecule type" value="Genomic_DNA"/>
</dbReference>
<feature type="compositionally biased region" description="Basic and acidic residues" evidence="4">
    <location>
        <begin position="150"/>
        <end position="163"/>
    </location>
</feature>
<keyword evidence="1 3" id="KW-0853">WD repeat</keyword>
<accession>A0ABQ9DWH6</accession>
<feature type="region of interest" description="Disordered" evidence="4">
    <location>
        <begin position="70"/>
        <end position="212"/>
    </location>
</feature>
<dbReference type="Proteomes" id="UP001217089">
    <property type="component" value="Unassembled WGS sequence"/>
</dbReference>
<organism evidence="5 6">
    <name type="scientific">Tegillarca granosa</name>
    <name type="common">Malaysian cockle</name>
    <name type="synonym">Anadara granosa</name>
    <dbReference type="NCBI Taxonomy" id="220873"/>
    <lineage>
        <taxon>Eukaryota</taxon>
        <taxon>Metazoa</taxon>
        <taxon>Spiralia</taxon>
        <taxon>Lophotrochozoa</taxon>
        <taxon>Mollusca</taxon>
        <taxon>Bivalvia</taxon>
        <taxon>Autobranchia</taxon>
        <taxon>Pteriomorphia</taxon>
        <taxon>Arcoida</taxon>
        <taxon>Arcoidea</taxon>
        <taxon>Arcidae</taxon>
        <taxon>Tegillarca</taxon>
    </lineage>
</organism>
<dbReference type="InterPro" id="IPR019775">
    <property type="entry name" value="WD40_repeat_CS"/>
</dbReference>
<dbReference type="SUPFAM" id="SSF50978">
    <property type="entry name" value="WD40 repeat-like"/>
    <property type="match status" value="1"/>
</dbReference>
<dbReference type="PROSITE" id="PS00678">
    <property type="entry name" value="WD_REPEATS_1"/>
    <property type="match status" value="1"/>
</dbReference>
<dbReference type="InterPro" id="IPR010994">
    <property type="entry name" value="RuvA_2-like"/>
</dbReference>
<dbReference type="NCBIfam" id="TIGR00426">
    <property type="entry name" value="competence protein ComEA helix-hairpin-helix repeat region"/>
    <property type="match status" value="1"/>
</dbReference>
<dbReference type="SMART" id="SM00320">
    <property type="entry name" value="WD40"/>
    <property type="match status" value="1"/>
</dbReference>
<dbReference type="SUPFAM" id="SSF47781">
    <property type="entry name" value="RuvA domain 2-like"/>
    <property type="match status" value="1"/>
</dbReference>
<evidence type="ECO:0000256" key="2">
    <source>
        <dbReference type="ARBA" id="ARBA00022737"/>
    </source>
</evidence>
<evidence type="ECO:0000313" key="5">
    <source>
        <dbReference type="EMBL" id="KAJ8297619.1"/>
    </source>
</evidence>
<feature type="compositionally biased region" description="Low complexity" evidence="4">
    <location>
        <begin position="129"/>
        <end position="149"/>
    </location>
</feature>
<dbReference type="InterPro" id="IPR015943">
    <property type="entry name" value="WD40/YVTN_repeat-like_dom_sf"/>
</dbReference>
<sequence length="413" mass="45391">MASKKININTADVEHFENLRGVGHCKAEAIVKHRKSIGGFSEVNDLSKVPGVGHGIVELNRGSLSCIVASSTRSRRNTRGRRSRNELPEPVISSSSPKPCSSSSSSTNSNNGPSKFSLRLSTGRKTRSTVDSPDVSTSTVSKSSVSATKDSVKQEVPVKREASDPVSVSAGSKSNVNQDEECLMSDDGDGDVQNLSEDEQLRSSDDDRDTPEFRHVPLVHSDVSSLRNASPFYRSRIPVPVLMKRKIGREDVGIIPGKRFCTGGYSGTSTFGNLRLCHQIIHNGQRPRIPSKEHPPARLAEWLEIFQSWGNAERLMALDELIQICEPTQVRHMMQVIEPQFQRDFISLLPKECLRTLVGHTGGVWSSQMAGNIVISGSTDRTLKVWNADTGQCIHTLYGHTSTVRCMHLHDNV</sequence>
<feature type="compositionally biased region" description="Low complexity" evidence="4">
    <location>
        <begin position="93"/>
        <end position="114"/>
    </location>
</feature>
<dbReference type="PROSITE" id="PS50082">
    <property type="entry name" value="WD_REPEATS_2"/>
    <property type="match status" value="1"/>
</dbReference>
<dbReference type="PROSITE" id="PS50294">
    <property type="entry name" value="WD_REPEATS_REGION"/>
    <property type="match status" value="1"/>
</dbReference>
<evidence type="ECO:0000256" key="1">
    <source>
        <dbReference type="ARBA" id="ARBA00022574"/>
    </source>
</evidence>
<dbReference type="Gene3D" id="1.10.150.280">
    <property type="entry name" value="AF1531-like domain"/>
    <property type="match status" value="1"/>
</dbReference>
<gene>
    <name evidence="5" type="ORF">KUTeg_024150</name>
</gene>
<dbReference type="InterPro" id="IPR001680">
    <property type="entry name" value="WD40_rpt"/>
</dbReference>